<dbReference type="SUPFAM" id="SSF52172">
    <property type="entry name" value="CheY-like"/>
    <property type="match status" value="1"/>
</dbReference>
<accession>A0A6J5Z2F5</accession>
<dbReference type="EMBL" id="CAESAO010000008">
    <property type="protein sequence ID" value="CAB4335736.1"/>
    <property type="molecule type" value="Genomic_DNA"/>
</dbReference>
<protein>
    <submittedName>
        <fullName evidence="8">Unannotated protein</fullName>
    </submittedName>
</protein>
<reference evidence="8" key="1">
    <citation type="submission" date="2020-05" db="EMBL/GenBank/DDBJ databases">
        <authorList>
            <person name="Chiriac C."/>
            <person name="Salcher M."/>
            <person name="Ghai R."/>
            <person name="Kavagutti S V."/>
        </authorList>
    </citation>
    <scope>NUCLEOTIDE SEQUENCE</scope>
</reference>
<dbReference type="PROSITE" id="PS00622">
    <property type="entry name" value="HTH_LUXR_1"/>
    <property type="match status" value="1"/>
</dbReference>
<keyword evidence="2" id="KW-0805">Transcription regulation</keyword>
<dbReference type="PRINTS" id="PR00038">
    <property type="entry name" value="HTHLUXR"/>
</dbReference>
<dbReference type="SMART" id="SM00421">
    <property type="entry name" value="HTH_LUXR"/>
    <property type="match status" value="1"/>
</dbReference>
<sequence>MQSQSSQPPQDRRHGDRRNGDRRVAGGEHSGPTLTVMIVDDETLVRSALAALLRKEPGIEIVAQPADIDAAAQAANGHKPDIILFDPLADASVETVAEEIGQLLEASPESKTIVLSNREDAAFARAVLFAGAVGYMLTREDPEDLLKAILRASKGHPSVSPTIAILIAQADTQNGDGDLTDREKEVLQLVALGHTSNEIAAQLFLSARTVESHRANMIRKLGVENRAGLVRYALDNDLVS</sequence>
<feature type="region of interest" description="Disordered" evidence="5">
    <location>
        <begin position="1"/>
        <end position="33"/>
    </location>
</feature>
<dbReference type="AlphaFoldDB" id="A0A6J5Z2F5"/>
<dbReference type="Gene3D" id="3.40.50.2300">
    <property type="match status" value="1"/>
</dbReference>
<name>A0A6J5Z2F5_9ZZZZ</name>
<proteinExistence type="predicted"/>
<dbReference type="InterPro" id="IPR011006">
    <property type="entry name" value="CheY-like_superfamily"/>
</dbReference>
<evidence type="ECO:0000256" key="3">
    <source>
        <dbReference type="ARBA" id="ARBA00023125"/>
    </source>
</evidence>
<evidence type="ECO:0000256" key="1">
    <source>
        <dbReference type="ARBA" id="ARBA00022553"/>
    </source>
</evidence>
<dbReference type="InterPro" id="IPR016032">
    <property type="entry name" value="Sig_transdc_resp-reg_C-effctor"/>
</dbReference>
<dbReference type="PANTHER" id="PTHR43214">
    <property type="entry name" value="TWO-COMPONENT RESPONSE REGULATOR"/>
    <property type="match status" value="1"/>
</dbReference>
<dbReference type="GO" id="GO:0006355">
    <property type="term" value="P:regulation of DNA-templated transcription"/>
    <property type="evidence" value="ECO:0007669"/>
    <property type="project" value="InterPro"/>
</dbReference>
<dbReference type="Pfam" id="PF00196">
    <property type="entry name" value="GerE"/>
    <property type="match status" value="1"/>
</dbReference>
<dbReference type="SUPFAM" id="SSF46894">
    <property type="entry name" value="C-terminal effector domain of the bipartite response regulators"/>
    <property type="match status" value="1"/>
</dbReference>
<evidence type="ECO:0000259" key="6">
    <source>
        <dbReference type="PROSITE" id="PS50043"/>
    </source>
</evidence>
<keyword evidence="1" id="KW-0597">Phosphoprotein</keyword>
<gene>
    <name evidence="8" type="ORF">UFOPK3522_00171</name>
</gene>
<dbReference type="PROSITE" id="PS50110">
    <property type="entry name" value="RESPONSE_REGULATORY"/>
    <property type="match status" value="1"/>
</dbReference>
<dbReference type="PANTHER" id="PTHR43214:SF41">
    <property type="entry name" value="NITRATE_NITRITE RESPONSE REGULATOR PROTEIN NARP"/>
    <property type="match status" value="1"/>
</dbReference>
<dbReference type="InterPro" id="IPR000792">
    <property type="entry name" value="Tscrpt_reg_LuxR_C"/>
</dbReference>
<feature type="domain" description="Response regulatory" evidence="7">
    <location>
        <begin position="35"/>
        <end position="153"/>
    </location>
</feature>
<dbReference type="PROSITE" id="PS50043">
    <property type="entry name" value="HTH_LUXR_2"/>
    <property type="match status" value="1"/>
</dbReference>
<feature type="domain" description="HTH luxR-type" evidence="6">
    <location>
        <begin position="172"/>
        <end position="237"/>
    </location>
</feature>
<evidence type="ECO:0000259" key="7">
    <source>
        <dbReference type="PROSITE" id="PS50110"/>
    </source>
</evidence>
<dbReference type="InterPro" id="IPR058245">
    <property type="entry name" value="NreC/VraR/RcsB-like_REC"/>
</dbReference>
<evidence type="ECO:0000256" key="5">
    <source>
        <dbReference type="SAM" id="MobiDB-lite"/>
    </source>
</evidence>
<keyword evidence="3" id="KW-0238">DNA-binding</keyword>
<dbReference type="InterPro" id="IPR039420">
    <property type="entry name" value="WalR-like"/>
</dbReference>
<dbReference type="CDD" id="cd17535">
    <property type="entry name" value="REC_NarL-like"/>
    <property type="match status" value="1"/>
</dbReference>
<dbReference type="GO" id="GO:0003677">
    <property type="term" value="F:DNA binding"/>
    <property type="evidence" value="ECO:0007669"/>
    <property type="project" value="UniProtKB-KW"/>
</dbReference>
<dbReference type="Pfam" id="PF00072">
    <property type="entry name" value="Response_reg"/>
    <property type="match status" value="1"/>
</dbReference>
<evidence type="ECO:0000256" key="4">
    <source>
        <dbReference type="ARBA" id="ARBA00023163"/>
    </source>
</evidence>
<dbReference type="SMART" id="SM00448">
    <property type="entry name" value="REC"/>
    <property type="match status" value="1"/>
</dbReference>
<dbReference type="CDD" id="cd06170">
    <property type="entry name" value="LuxR_C_like"/>
    <property type="match status" value="1"/>
</dbReference>
<evidence type="ECO:0000313" key="8">
    <source>
        <dbReference type="EMBL" id="CAB4335736.1"/>
    </source>
</evidence>
<organism evidence="8">
    <name type="scientific">freshwater metagenome</name>
    <dbReference type="NCBI Taxonomy" id="449393"/>
    <lineage>
        <taxon>unclassified sequences</taxon>
        <taxon>metagenomes</taxon>
        <taxon>ecological metagenomes</taxon>
    </lineage>
</organism>
<feature type="compositionally biased region" description="Basic and acidic residues" evidence="5">
    <location>
        <begin position="10"/>
        <end position="26"/>
    </location>
</feature>
<keyword evidence="4" id="KW-0804">Transcription</keyword>
<dbReference type="GO" id="GO:0000160">
    <property type="term" value="P:phosphorelay signal transduction system"/>
    <property type="evidence" value="ECO:0007669"/>
    <property type="project" value="InterPro"/>
</dbReference>
<evidence type="ECO:0000256" key="2">
    <source>
        <dbReference type="ARBA" id="ARBA00023015"/>
    </source>
</evidence>
<dbReference type="InterPro" id="IPR001789">
    <property type="entry name" value="Sig_transdc_resp-reg_receiver"/>
</dbReference>